<keyword evidence="4" id="KW-1185">Reference proteome</keyword>
<keyword evidence="2" id="KW-0472">Membrane</keyword>
<accession>A0ABT9QP15</accession>
<proteinExistence type="predicted"/>
<dbReference type="RefSeq" id="WP_307564727.1">
    <property type="nucleotide sequence ID" value="NZ_JAUSQU010000001.1"/>
</dbReference>
<protein>
    <submittedName>
        <fullName evidence="3">Uncharacterized protein</fullName>
    </submittedName>
</protein>
<organism evidence="3 4">
    <name type="scientific">Streptosporangium lutulentum</name>
    <dbReference type="NCBI Taxonomy" id="1461250"/>
    <lineage>
        <taxon>Bacteria</taxon>
        <taxon>Bacillati</taxon>
        <taxon>Actinomycetota</taxon>
        <taxon>Actinomycetes</taxon>
        <taxon>Streptosporangiales</taxon>
        <taxon>Streptosporangiaceae</taxon>
        <taxon>Streptosporangium</taxon>
    </lineage>
</organism>
<keyword evidence="2" id="KW-1133">Transmembrane helix</keyword>
<sequence length="468" mass="49402">MNDRDEAELIRTLARAAESAPEPKGDLVVTIRRRRGRRTRRRVQSALAVAGVIAMIGGGTAVARGAFFDRGGEGQVVSRATSSTEGSPLVTPSPSASPRRVVRPAAEVWPSAVFTIPAKAADGWRYRPVTGLSATELLLTAESSFEKAGRLEVYDTVTRKSTVLTDMPATGVKGYFVQGYEVGADSIAWWGETPNNSDRWADFWVMPRSGGTPKRVGEVTGDLSRVTRIGVTSDSVVWSVTGGGIYRMPMSGGAPERVEGTDGLHLLSWPLAVDFGEKEGGDVFKNQSKVVDLETGRVTEVKAPEGVTSLRCGPIWCFGDGSDEGDGTLVQKLDGSDGKILPGLFPAPYMKDIGGRFGMLSVGGERGTGGYFPSRVVYDPDSGFVAGIGTGNGGSLGRGISSSPTSILYWDEGKKQVTECKTVDGRILPPQASGEPVPRGEGTACSMKEVGGGKELTVVNLLAVPPTE</sequence>
<keyword evidence="2" id="KW-0812">Transmembrane</keyword>
<gene>
    <name evidence="3" type="ORF">J2853_006870</name>
</gene>
<feature type="transmembrane region" description="Helical" evidence="2">
    <location>
        <begin position="43"/>
        <end position="63"/>
    </location>
</feature>
<evidence type="ECO:0000256" key="2">
    <source>
        <dbReference type="SAM" id="Phobius"/>
    </source>
</evidence>
<feature type="compositionally biased region" description="Polar residues" evidence="1">
    <location>
        <begin position="78"/>
        <end position="96"/>
    </location>
</feature>
<name>A0ABT9QP15_9ACTN</name>
<dbReference type="Proteomes" id="UP001225356">
    <property type="component" value="Unassembled WGS sequence"/>
</dbReference>
<dbReference type="EMBL" id="JAUSQU010000001">
    <property type="protein sequence ID" value="MDP9847659.1"/>
    <property type="molecule type" value="Genomic_DNA"/>
</dbReference>
<feature type="region of interest" description="Disordered" evidence="1">
    <location>
        <begin position="78"/>
        <end position="98"/>
    </location>
</feature>
<comment type="caution">
    <text evidence="3">The sequence shown here is derived from an EMBL/GenBank/DDBJ whole genome shotgun (WGS) entry which is preliminary data.</text>
</comment>
<reference evidence="3 4" key="1">
    <citation type="submission" date="2023-07" db="EMBL/GenBank/DDBJ databases">
        <title>Sequencing the genomes of 1000 actinobacteria strains.</title>
        <authorList>
            <person name="Klenk H.-P."/>
        </authorList>
    </citation>
    <scope>NUCLEOTIDE SEQUENCE [LARGE SCALE GENOMIC DNA]</scope>
    <source>
        <strain evidence="3 4">DSM 46740</strain>
    </source>
</reference>
<dbReference type="SUPFAM" id="SSF82171">
    <property type="entry name" value="DPP6 N-terminal domain-like"/>
    <property type="match status" value="1"/>
</dbReference>
<evidence type="ECO:0000313" key="4">
    <source>
        <dbReference type="Proteomes" id="UP001225356"/>
    </source>
</evidence>
<evidence type="ECO:0000256" key="1">
    <source>
        <dbReference type="SAM" id="MobiDB-lite"/>
    </source>
</evidence>
<evidence type="ECO:0000313" key="3">
    <source>
        <dbReference type="EMBL" id="MDP9847659.1"/>
    </source>
</evidence>